<feature type="signal peptide" evidence="1">
    <location>
        <begin position="1"/>
        <end position="19"/>
    </location>
</feature>
<evidence type="ECO:0008006" key="4">
    <source>
        <dbReference type="Google" id="ProtNLM"/>
    </source>
</evidence>
<proteinExistence type="predicted"/>
<dbReference type="InterPro" id="IPR039437">
    <property type="entry name" value="FrzH/put_lumazine-bd"/>
</dbReference>
<dbReference type="Proteomes" id="UP000219559">
    <property type="component" value="Unassembled WGS sequence"/>
</dbReference>
<dbReference type="OrthoDB" id="9792284at2"/>
<keyword evidence="3" id="KW-1185">Reference proteome</keyword>
<protein>
    <recommendedName>
        <fullName evidence="4">DUF4440 domain-containing protein</fullName>
    </recommendedName>
</protein>
<accession>A0A2A4GD47</accession>
<dbReference type="Gene3D" id="3.10.450.50">
    <property type="match status" value="1"/>
</dbReference>
<organism evidence="2 3">
    <name type="scientific">Sediminicola luteus</name>
    <dbReference type="NCBI Taxonomy" id="319238"/>
    <lineage>
        <taxon>Bacteria</taxon>
        <taxon>Pseudomonadati</taxon>
        <taxon>Bacteroidota</taxon>
        <taxon>Flavobacteriia</taxon>
        <taxon>Flavobacteriales</taxon>
        <taxon>Flavobacteriaceae</taxon>
        <taxon>Sediminicola</taxon>
    </lineage>
</organism>
<dbReference type="AlphaFoldDB" id="A0A2A4GD47"/>
<reference evidence="2 3" key="1">
    <citation type="submission" date="2017-04" db="EMBL/GenBank/DDBJ databases">
        <title>A new member of the family Flavobacteriaceae isolated from ascidians.</title>
        <authorList>
            <person name="Chen L."/>
        </authorList>
    </citation>
    <scope>NUCLEOTIDE SEQUENCE [LARGE SCALE GENOMIC DNA]</scope>
    <source>
        <strain evidence="2 3">HQA918</strain>
    </source>
</reference>
<feature type="chain" id="PRO_5012856392" description="DUF4440 domain-containing protein" evidence="1">
    <location>
        <begin position="20"/>
        <end position="146"/>
    </location>
</feature>
<dbReference type="InterPro" id="IPR032710">
    <property type="entry name" value="NTF2-like_dom_sf"/>
</dbReference>
<gene>
    <name evidence="2" type="ORF">B7P33_00990</name>
</gene>
<dbReference type="Pfam" id="PF12893">
    <property type="entry name" value="Lumazine_bd_2"/>
    <property type="match status" value="1"/>
</dbReference>
<evidence type="ECO:0000313" key="3">
    <source>
        <dbReference type="Proteomes" id="UP000219559"/>
    </source>
</evidence>
<comment type="caution">
    <text evidence="2">The sequence shown here is derived from an EMBL/GenBank/DDBJ whole genome shotgun (WGS) entry which is preliminary data.</text>
</comment>
<evidence type="ECO:0000313" key="2">
    <source>
        <dbReference type="EMBL" id="PCE65908.1"/>
    </source>
</evidence>
<sequence>MRALLLSAVLVLCMGLTMAQNEKETVKQVVQSAYIEGLQNEGDLAKIEAGFHPDFKLLGVGKDGKMWQYAIGEWKQKQAKKREEGKLPLTGDELVTAKYQSIDITGNAAVVKLDYYKGSTKAYTDYLSLYKFPEGWKIVNKTFHKY</sequence>
<dbReference type="EMBL" id="NBWU01000001">
    <property type="protein sequence ID" value="PCE65908.1"/>
    <property type="molecule type" value="Genomic_DNA"/>
</dbReference>
<keyword evidence="1" id="KW-0732">Signal</keyword>
<evidence type="ECO:0000256" key="1">
    <source>
        <dbReference type="SAM" id="SignalP"/>
    </source>
</evidence>
<name>A0A2A4GD47_9FLAO</name>
<dbReference type="SUPFAM" id="SSF54427">
    <property type="entry name" value="NTF2-like"/>
    <property type="match status" value="1"/>
</dbReference>
<dbReference type="RefSeq" id="WP_097441434.1">
    <property type="nucleotide sequence ID" value="NZ_NBWU01000001.1"/>
</dbReference>